<evidence type="ECO:0008006" key="2">
    <source>
        <dbReference type="Google" id="ProtNLM"/>
    </source>
</evidence>
<name>A0A1B6MFW1_9HEMI</name>
<dbReference type="AlphaFoldDB" id="A0A1B6MFW1"/>
<evidence type="ECO:0000313" key="1">
    <source>
        <dbReference type="EMBL" id="JAT34771.1"/>
    </source>
</evidence>
<sequence length="338" mass="39353">IALVLKSLIDDKNVNLNFKELQNTILSFPYKYNDKQSKLCKLHKKFYLKKTVGGNASIHWNLIRLLPLMIGHLISSENKAWQLLLLLKDIVELSFAPTISTDMVAYLKMQIETHHKMFIDVFPNVNMKVKHHYITHYPQLIIQFGPLIQFWCMRFEAKHAFIKRTVSKSKNFKNPLKFVADKHCKLMFFHLGNPDFFNTSNLIAIKSKLNHCTSIDAVTLQLLQEVQYCTVYQSCSAVTVIGIKYERGLVVILPMEMKPLHFGLVVDIWLMKNSIYFECNLQKSEYNDHRRCYELVSTNEIKIVSLHKLGDPHPLPVYSIQGNRYVVQKHAVLPLMVF</sequence>
<accession>A0A1B6MFW1</accession>
<dbReference type="PANTHER" id="PTHR31912">
    <property type="entry name" value="IP13529P"/>
    <property type="match status" value="1"/>
</dbReference>
<protein>
    <recommendedName>
        <fullName evidence="2">DUF4218 domain-containing protein</fullName>
    </recommendedName>
</protein>
<dbReference type="PANTHER" id="PTHR31912:SF34">
    <property type="entry name" value="NOTOCHORD-RELATED PROTEIN"/>
    <property type="match status" value="1"/>
</dbReference>
<reference evidence="1" key="1">
    <citation type="submission" date="2015-11" db="EMBL/GenBank/DDBJ databases">
        <title>De novo transcriptome assembly of four potential Pierce s Disease insect vectors from Arizona vineyards.</title>
        <authorList>
            <person name="Tassone E.E."/>
        </authorList>
    </citation>
    <scope>NUCLEOTIDE SEQUENCE</scope>
</reference>
<gene>
    <name evidence="1" type="ORF">g.51909</name>
</gene>
<proteinExistence type="predicted"/>
<organism evidence="1">
    <name type="scientific">Graphocephala atropunctata</name>
    <dbReference type="NCBI Taxonomy" id="36148"/>
    <lineage>
        <taxon>Eukaryota</taxon>
        <taxon>Metazoa</taxon>
        <taxon>Ecdysozoa</taxon>
        <taxon>Arthropoda</taxon>
        <taxon>Hexapoda</taxon>
        <taxon>Insecta</taxon>
        <taxon>Pterygota</taxon>
        <taxon>Neoptera</taxon>
        <taxon>Paraneoptera</taxon>
        <taxon>Hemiptera</taxon>
        <taxon>Auchenorrhyncha</taxon>
        <taxon>Membracoidea</taxon>
        <taxon>Cicadellidae</taxon>
        <taxon>Cicadellinae</taxon>
        <taxon>Cicadellini</taxon>
        <taxon>Graphocephala</taxon>
    </lineage>
</organism>
<dbReference type="EMBL" id="GEBQ01005206">
    <property type="protein sequence ID" value="JAT34771.1"/>
    <property type="molecule type" value="Transcribed_RNA"/>
</dbReference>
<feature type="non-terminal residue" evidence="1">
    <location>
        <position position="1"/>
    </location>
</feature>